<proteinExistence type="predicted"/>
<keyword evidence="2" id="KW-1185">Reference proteome</keyword>
<evidence type="ECO:0000313" key="2">
    <source>
        <dbReference type="Proteomes" id="UP000464289"/>
    </source>
</evidence>
<accession>A0A6B9WQG2</accession>
<name>A0A6B9WQG2_9CAUD</name>
<evidence type="ECO:0000313" key="1">
    <source>
        <dbReference type="EMBL" id="QHR65609.1"/>
    </source>
</evidence>
<dbReference type="EMBL" id="MN850571">
    <property type="protein sequence ID" value="QHR65609.1"/>
    <property type="molecule type" value="Genomic_DNA"/>
</dbReference>
<sequence>MARLADNPVFYPVLDLYDELTYVVERYNYNEDLLETNLKVVLMKAYQKGQREILESMKNANN</sequence>
<dbReference type="Proteomes" id="UP000464289">
    <property type="component" value="Segment"/>
</dbReference>
<reference evidence="2" key="1">
    <citation type="submission" date="2019-12" db="EMBL/GenBank/DDBJ databases">
        <authorList>
            <person name="Olsen N.S."/>
            <person name="Junco L.M.F."/>
            <person name="Kot W."/>
            <person name="Hansen L.H."/>
        </authorList>
    </citation>
    <scope>NUCLEOTIDE SEQUENCE [LARGE SCALE GENOMIC DNA]</scope>
</reference>
<gene>
    <name evidence="1" type="ORF">nepoznato_160</name>
</gene>
<protein>
    <submittedName>
        <fullName evidence="1">Uncharacterized protein</fullName>
    </submittedName>
</protein>
<organism evidence="1 2">
    <name type="scientific">Escherichia phage nepoznato</name>
    <dbReference type="NCBI Taxonomy" id="2696431"/>
    <lineage>
        <taxon>Viruses</taxon>
        <taxon>Duplodnaviria</taxon>
        <taxon>Heunggongvirae</taxon>
        <taxon>Uroviricota</taxon>
        <taxon>Caudoviricetes</taxon>
        <taxon>Stephanstirmvirinae</taxon>
        <taxon>Phapecoctavirus</taxon>
        <taxon>Phapecoctavirus nepoznato</taxon>
    </lineage>
</organism>